<dbReference type="Proteomes" id="UP000265180">
    <property type="component" value="Chromosome 20"/>
</dbReference>
<accession>A0A3P9K0F9</accession>
<organism evidence="2 3">
    <name type="scientific">Oryzias latipes</name>
    <name type="common">Japanese rice fish</name>
    <name type="synonym">Japanese killifish</name>
    <dbReference type="NCBI Taxonomy" id="8090"/>
    <lineage>
        <taxon>Eukaryota</taxon>
        <taxon>Metazoa</taxon>
        <taxon>Chordata</taxon>
        <taxon>Craniata</taxon>
        <taxon>Vertebrata</taxon>
        <taxon>Euteleostomi</taxon>
        <taxon>Actinopterygii</taxon>
        <taxon>Neopterygii</taxon>
        <taxon>Teleostei</taxon>
        <taxon>Neoteleostei</taxon>
        <taxon>Acanthomorphata</taxon>
        <taxon>Ovalentaria</taxon>
        <taxon>Atherinomorphae</taxon>
        <taxon>Beloniformes</taxon>
        <taxon>Adrianichthyidae</taxon>
        <taxon>Oryziinae</taxon>
        <taxon>Oryzias</taxon>
    </lineage>
</organism>
<evidence type="ECO:0000313" key="3">
    <source>
        <dbReference type="Proteomes" id="UP000265180"/>
    </source>
</evidence>
<dbReference type="Ensembl" id="ENSORLT00020012086.1">
    <property type="protein sequence ID" value="ENSORLP00020001994.1"/>
    <property type="gene ID" value="ENSORLG00020002721.1"/>
</dbReference>
<proteinExistence type="predicted"/>
<reference evidence="2" key="3">
    <citation type="submission" date="2025-08" db="UniProtKB">
        <authorList>
            <consortium name="Ensembl"/>
        </authorList>
    </citation>
    <scope>IDENTIFICATION</scope>
    <source>
        <strain evidence="2">HNI</strain>
    </source>
</reference>
<evidence type="ECO:0000313" key="2">
    <source>
        <dbReference type="Ensembl" id="ENSORLP00020001994.1"/>
    </source>
</evidence>
<reference evidence="2" key="4">
    <citation type="submission" date="2025-09" db="UniProtKB">
        <authorList>
            <consortium name="Ensembl"/>
        </authorList>
    </citation>
    <scope>IDENTIFICATION</scope>
    <source>
        <strain evidence="2">HNI</strain>
    </source>
</reference>
<sequence>HHLKLPHSILKTAKLPPSNVTKKEMAAIRNLKNNREITILPADKGRTTVILDTEQYEKQMNEIKVNPQQTLDKLKLRLDENWIFQLMATRPFRSERRSWSKPRCGRSPCVAPPPRVRRPGKSAELHQDFFLKFLPLFSLTPTCAERAERDRN</sequence>
<evidence type="ECO:0000256" key="1">
    <source>
        <dbReference type="SAM" id="MobiDB-lite"/>
    </source>
</evidence>
<reference key="1">
    <citation type="journal article" date="2007" name="Nature">
        <title>The medaka draft genome and insights into vertebrate genome evolution.</title>
        <authorList>
            <person name="Kasahara M."/>
            <person name="Naruse K."/>
            <person name="Sasaki S."/>
            <person name="Nakatani Y."/>
            <person name="Qu W."/>
            <person name="Ahsan B."/>
            <person name="Yamada T."/>
            <person name="Nagayasu Y."/>
            <person name="Doi K."/>
            <person name="Kasai Y."/>
            <person name="Jindo T."/>
            <person name="Kobayashi D."/>
            <person name="Shimada A."/>
            <person name="Toyoda A."/>
            <person name="Kuroki Y."/>
            <person name="Fujiyama A."/>
            <person name="Sasaki T."/>
            <person name="Shimizu A."/>
            <person name="Asakawa S."/>
            <person name="Shimizu N."/>
            <person name="Hashimoto S."/>
            <person name="Yang J."/>
            <person name="Lee Y."/>
            <person name="Matsushima K."/>
            <person name="Sugano S."/>
            <person name="Sakaizumi M."/>
            <person name="Narita T."/>
            <person name="Ohishi K."/>
            <person name="Haga S."/>
            <person name="Ohta F."/>
            <person name="Nomoto H."/>
            <person name="Nogata K."/>
            <person name="Morishita T."/>
            <person name="Endo T."/>
            <person name="Shin-I T."/>
            <person name="Takeda H."/>
            <person name="Morishita S."/>
            <person name="Kohara Y."/>
        </authorList>
    </citation>
    <scope>NUCLEOTIDE SEQUENCE [LARGE SCALE GENOMIC DNA]</scope>
    <source>
        <strain>Hd-rR</strain>
    </source>
</reference>
<reference evidence="2 3" key="2">
    <citation type="submission" date="2017-04" db="EMBL/GenBank/DDBJ databases">
        <title>CpG methylation of centromeres and impact of large insertions on vertebrate speciation.</title>
        <authorList>
            <person name="Ichikawa K."/>
            <person name="Yoshimura J."/>
            <person name="Morishita S."/>
        </authorList>
    </citation>
    <scope>NUCLEOTIDE SEQUENCE</scope>
    <source>
        <strain evidence="2 3">HNI</strain>
    </source>
</reference>
<feature type="region of interest" description="Disordered" evidence="1">
    <location>
        <begin position="97"/>
        <end position="120"/>
    </location>
</feature>
<dbReference type="AlphaFoldDB" id="A0A3P9K0F9"/>
<protein>
    <submittedName>
        <fullName evidence="2">Uncharacterized protein</fullName>
    </submittedName>
</protein>
<name>A0A3P9K0F9_ORYLA</name>